<dbReference type="InterPro" id="IPR016166">
    <property type="entry name" value="FAD-bd_PCMH"/>
</dbReference>
<dbReference type="InterPro" id="IPR050416">
    <property type="entry name" value="FAD-linked_Oxidoreductase"/>
</dbReference>
<accession>A0AAV9UCP7</accession>
<comment type="caution">
    <text evidence="7">The sequence shown here is derived from an EMBL/GenBank/DDBJ whole genome shotgun (WGS) entry which is preliminary data.</text>
</comment>
<evidence type="ECO:0000313" key="8">
    <source>
        <dbReference type="Proteomes" id="UP001375240"/>
    </source>
</evidence>
<evidence type="ECO:0000256" key="4">
    <source>
        <dbReference type="ARBA" id="ARBA00023002"/>
    </source>
</evidence>
<evidence type="ECO:0000256" key="3">
    <source>
        <dbReference type="ARBA" id="ARBA00022827"/>
    </source>
</evidence>
<keyword evidence="2" id="KW-0285">Flavoprotein</keyword>
<dbReference type="PANTHER" id="PTHR42973:SF54">
    <property type="entry name" value="FAD-BINDING PCMH-TYPE DOMAIN-CONTAINING PROTEIN"/>
    <property type="match status" value="1"/>
</dbReference>
<sequence length="595" mass="63807">MVRLSSITVGLLWALSRTLSVAAQDDPVVEPPVVDGDSTFGFPSTNITAILAEAETELGINGTVTDNLPVDAGIPGANLTARHIHPLAIRKRGLLNEKILGLLCCTALYIALPGKCGKLGTILFANLNNPSFWSSTTYMTPSCIVRPTSAEDVSLAMRIIVLTGADFNVVGGGHSAIRGWANAEDGVLINMSALNGLRLVGPDGKGKPENVQVGAGQRWGGVYDFLDKRGRMALGGRMATVGVPGLTLGGGISYLTNQYGFVCDQVVNFQVVLYNGCIVNANAKENPDLFRALKGGSSNFGIVTRFDLRTFASTQVYAGQMMFDQSQFPDLFKKIYNYHTSGAIKDKLSHLISAFVSINVGSGTPMQLGAFTVFRDTNIEDPGELKEITKLPTMPMPGGMGNTVKLRTYGSMATELGSNDITGLRQDMRDFSAYACPELYKTLFDKYNNDIVAKLGNIAGFQGTIAFQPITQPAVQAGKDQGGNSLGLEGITKTLVVINLTHQWTDASKDNLIINTLNAFVEECITCTKKMKVDHGFFYLNYASKNKDPLLGYGDASVSRMKAACKKYDPYGIFQISVPGGFKVPGAKAACAKLY</sequence>
<dbReference type="EMBL" id="JAVHNQ010000010">
    <property type="protein sequence ID" value="KAK6337833.1"/>
    <property type="molecule type" value="Genomic_DNA"/>
</dbReference>
<dbReference type="Gene3D" id="3.30.465.10">
    <property type="match status" value="1"/>
</dbReference>
<dbReference type="InterPro" id="IPR036318">
    <property type="entry name" value="FAD-bd_PCMH-like_sf"/>
</dbReference>
<dbReference type="AlphaFoldDB" id="A0AAV9UCP7"/>
<protein>
    <recommendedName>
        <fullName evidence="6">FAD-binding PCMH-type domain-containing protein</fullName>
    </recommendedName>
</protein>
<keyword evidence="3" id="KW-0274">FAD</keyword>
<keyword evidence="4" id="KW-0560">Oxidoreductase</keyword>
<dbReference type="GO" id="GO:0016491">
    <property type="term" value="F:oxidoreductase activity"/>
    <property type="evidence" value="ECO:0007669"/>
    <property type="project" value="UniProtKB-KW"/>
</dbReference>
<organism evidence="7 8">
    <name type="scientific">Orbilia brochopaga</name>
    <dbReference type="NCBI Taxonomy" id="3140254"/>
    <lineage>
        <taxon>Eukaryota</taxon>
        <taxon>Fungi</taxon>
        <taxon>Dikarya</taxon>
        <taxon>Ascomycota</taxon>
        <taxon>Pezizomycotina</taxon>
        <taxon>Orbiliomycetes</taxon>
        <taxon>Orbiliales</taxon>
        <taxon>Orbiliaceae</taxon>
        <taxon>Orbilia</taxon>
    </lineage>
</organism>
<dbReference type="Proteomes" id="UP001375240">
    <property type="component" value="Unassembled WGS sequence"/>
</dbReference>
<evidence type="ECO:0000259" key="6">
    <source>
        <dbReference type="PROSITE" id="PS51387"/>
    </source>
</evidence>
<dbReference type="PANTHER" id="PTHR42973">
    <property type="entry name" value="BINDING OXIDOREDUCTASE, PUTATIVE (AFU_ORTHOLOGUE AFUA_1G17690)-RELATED"/>
    <property type="match status" value="1"/>
</dbReference>
<dbReference type="InterPro" id="IPR006094">
    <property type="entry name" value="Oxid_FAD_bind_N"/>
</dbReference>
<evidence type="ECO:0000256" key="2">
    <source>
        <dbReference type="ARBA" id="ARBA00022630"/>
    </source>
</evidence>
<keyword evidence="8" id="KW-1185">Reference proteome</keyword>
<dbReference type="PROSITE" id="PS51387">
    <property type="entry name" value="FAD_PCMH"/>
    <property type="match status" value="1"/>
</dbReference>
<feature type="chain" id="PRO_5043451890" description="FAD-binding PCMH-type domain-containing protein" evidence="5">
    <location>
        <begin position="24"/>
        <end position="595"/>
    </location>
</feature>
<name>A0AAV9UCP7_9PEZI</name>
<dbReference type="Pfam" id="PF01565">
    <property type="entry name" value="FAD_binding_4"/>
    <property type="match status" value="1"/>
</dbReference>
<evidence type="ECO:0000256" key="5">
    <source>
        <dbReference type="SAM" id="SignalP"/>
    </source>
</evidence>
<evidence type="ECO:0000313" key="7">
    <source>
        <dbReference type="EMBL" id="KAK6337833.1"/>
    </source>
</evidence>
<proteinExistence type="inferred from homology"/>
<comment type="similarity">
    <text evidence="1">Belongs to the oxygen-dependent FAD-linked oxidoreductase family.</text>
</comment>
<evidence type="ECO:0000256" key="1">
    <source>
        <dbReference type="ARBA" id="ARBA00005466"/>
    </source>
</evidence>
<feature type="domain" description="FAD-binding PCMH-type" evidence="6">
    <location>
        <begin position="137"/>
        <end position="313"/>
    </location>
</feature>
<reference evidence="7 8" key="1">
    <citation type="submission" date="2019-10" db="EMBL/GenBank/DDBJ databases">
        <authorList>
            <person name="Palmer J.M."/>
        </authorList>
    </citation>
    <scope>NUCLEOTIDE SEQUENCE [LARGE SCALE GENOMIC DNA]</scope>
    <source>
        <strain evidence="7 8">TWF696</strain>
    </source>
</reference>
<gene>
    <name evidence="7" type="ORF">TWF696_001312</name>
</gene>
<dbReference type="GO" id="GO:0071949">
    <property type="term" value="F:FAD binding"/>
    <property type="evidence" value="ECO:0007669"/>
    <property type="project" value="InterPro"/>
</dbReference>
<keyword evidence="5" id="KW-0732">Signal</keyword>
<feature type="signal peptide" evidence="5">
    <location>
        <begin position="1"/>
        <end position="23"/>
    </location>
</feature>
<dbReference type="SUPFAM" id="SSF56176">
    <property type="entry name" value="FAD-binding/transporter-associated domain-like"/>
    <property type="match status" value="1"/>
</dbReference>
<dbReference type="InterPro" id="IPR016169">
    <property type="entry name" value="FAD-bd_PCMH_sub2"/>
</dbReference>